<proteinExistence type="predicted"/>
<dbReference type="Proteomes" id="UP000243217">
    <property type="component" value="Unassembled WGS sequence"/>
</dbReference>
<reference evidence="1 2" key="1">
    <citation type="journal article" date="2014" name="Genome Biol. Evol.">
        <title>The secreted proteins of Achlya hypogyna and Thraustotheca clavata identify the ancestral oomycete secretome and reveal gene acquisitions by horizontal gene transfer.</title>
        <authorList>
            <person name="Misner I."/>
            <person name="Blouin N."/>
            <person name="Leonard G."/>
            <person name="Richards T.A."/>
            <person name="Lane C.E."/>
        </authorList>
    </citation>
    <scope>NUCLEOTIDE SEQUENCE [LARGE SCALE GENOMIC DNA]</scope>
    <source>
        <strain evidence="1 2">ATCC 34112</strain>
    </source>
</reference>
<dbReference type="GO" id="GO:0006508">
    <property type="term" value="P:proteolysis"/>
    <property type="evidence" value="ECO:0007669"/>
    <property type="project" value="UniProtKB-KW"/>
</dbReference>
<dbReference type="PRINTS" id="PR00412">
    <property type="entry name" value="EPOXHYDRLASE"/>
</dbReference>
<evidence type="ECO:0000313" key="2">
    <source>
        <dbReference type="Proteomes" id="UP000243217"/>
    </source>
</evidence>
<accession>A0A1V9ZXH8</accession>
<keyword evidence="1" id="KW-0378">Hydrolase</keyword>
<dbReference type="PANTHER" id="PTHR47533:SF4">
    <property type="entry name" value="AB HYDROLASE-1 DOMAIN-CONTAINING PROTEIN"/>
    <property type="match status" value="1"/>
</dbReference>
<dbReference type="PANTHER" id="PTHR47533">
    <property type="entry name" value="PROTEIN CBG21859"/>
    <property type="match status" value="1"/>
</dbReference>
<dbReference type="GO" id="GO:0008233">
    <property type="term" value="F:peptidase activity"/>
    <property type="evidence" value="ECO:0007669"/>
    <property type="project" value="UniProtKB-KW"/>
</dbReference>
<dbReference type="Gene3D" id="3.40.50.1820">
    <property type="entry name" value="alpha/beta hydrolase"/>
    <property type="match status" value="1"/>
</dbReference>
<evidence type="ECO:0000313" key="1">
    <source>
        <dbReference type="EMBL" id="OQS02718.1"/>
    </source>
</evidence>
<dbReference type="InterPro" id="IPR000073">
    <property type="entry name" value="AB_hydrolase_1"/>
</dbReference>
<name>A0A1V9ZXH8_9STRA</name>
<dbReference type="STRING" id="74557.A0A1V9ZXH8"/>
<organism evidence="1 2">
    <name type="scientific">Thraustotheca clavata</name>
    <dbReference type="NCBI Taxonomy" id="74557"/>
    <lineage>
        <taxon>Eukaryota</taxon>
        <taxon>Sar</taxon>
        <taxon>Stramenopiles</taxon>
        <taxon>Oomycota</taxon>
        <taxon>Saprolegniomycetes</taxon>
        <taxon>Saprolegniales</taxon>
        <taxon>Achlyaceae</taxon>
        <taxon>Thraustotheca</taxon>
    </lineage>
</organism>
<dbReference type="InterPro" id="IPR010463">
    <property type="entry name" value="DUF1057"/>
</dbReference>
<dbReference type="InterPro" id="IPR000639">
    <property type="entry name" value="Epox_hydrolase-like"/>
</dbReference>
<dbReference type="OrthoDB" id="6431331at2759"/>
<protein>
    <submittedName>
        <fullName evidence="1">Serine protease family S33</fullName>
    </submittedName>
</protein>
<dbReference type="AlphaFoldDB" id="A0A1V9ZXH8"/>
<keyword evidence="1" id="KW-0645">Protease</keyword>
<dbReference type="PRINTS" id="PR00111">
    <property type="entry name" value="ABHYDROLASE"/>
</dbReference>
<dbReference type="InterPro" id="IPR029058">
    <property type="entry name" value="AB_hydrolase_fold"/>
</dbReference>
<dbReference type="Pfam" id="PF06342">
    <property type="entry name" value="DUF1057"/>
    <property type="match status" value="1"/>
</dbReference>
<dbReference type="SUPFAM" id="SSF53474">
    <property type="entry name" value="alpha/beta-Hydrolases"/>
    <property type="match status" value="1"/>
</dbReference>
<comment type="caution">
    <text evidence="1">The sequence shown here is derived from an EMBL/GenBank/DDBJ whole genome shotgun (WGS) entry which is preliminary data.</text>
</comment>
<sequence length="288" mass="31846">MRSASIFHRFSSASYAPYGSIQSSYTLSNGHPVYFYTHGPEKADTTFFLLHGAPGSHKDFKYLAPLLVRENVNVVAFDLPGNGATGPYPAGGIENLNADNINRVATEVIDNLESKRTFILGHSCGGHTAIEVASKIKKRVDGLALLNTMGLRPHQAIRPFPMMNFSARQLQKPGPIRELVAKANHYYFVSLGQFPRRTPVDVLAFGLQRFGSANFVNTKSFVQDLNERKVPTFIALAHDDVIVEKEVILELGQVLPPGIRKEYEIGGHNLQKTQAEDIAENLIKWSSV</sequence>
<dbReference type="EMBL" id="JNBS01001089">
    <property type="protein sequence ID" value="OQS02718.1"/>
    <property type="molecule type" value="Genomic_DNA"/>
</dbReference>
<keyword evidence="2" id="KW-1185">Reference proteome</keyword>
<gene>
    <name evidence="1" type="ORF">THRCLA_21350</name>
</gene>